<proteinExistence type="predicted"/>
<evidence type="ECO:0000256" key="1">
    <source>
        <dbReference type="SAM" id="Phobius"/>
    </source>
</evidence>
<protein>
    <recommendedName>
        <fullName evidence="4">RING-type E3 ubiquitin transferase</fullName>
    </recommendedName>
</protein>
<keyword evidence="1" id="KW-0812">Transmembrane</keyword>
<accession>A0A919NU54</accession>
<sequence length="234" mass="25430">MVLVTGIFALISIGDLRMSRLLRRTVPAPLGSWPARGRVSAEAVTEYGPAGPQIGPLSGEDCTWYEMTIVRDDGENRSDVYLDGGKAPAWPALADATGRVTLDPRLLVDGRGQALTYHASTVTESSTESWRKKRGETPPAWATPKIARSTSNGDVLQLQEVRLPRGREVFVMGRAANGSVRPMRRAFVTPERWADMIAAKESDQRLMTVTMPIFIVVGVLVAAAGFGLLLLVTR</sequence>
<evidence type="ECO:0000313" key="2">
    <source>
        <dbReference type="EMBL" id="GIF25306.1"/>
    </source>
</evidence>
<dbReference type="AlphaFoldDB" id="A0A919NU54"/>
<keyword evidence="1" id="KW-1133">Transmembrane helix</keyword>
<organism evidence="2 3">
    <name type="scientific">Paractinoplanes tereljensis</name>
    <dbReference type="NCBI Taxonomy" id="571912"/>
    <lineage>
        <taxon>Bacteria</taxon>
        <taxon>Bacillati</taxon>
        <taxon>Actinomycetota</taxon>
        <taxon>Actinomycetes</taxon>
        <taxon>Micromonosporales</taxon>
        <taxon>Micromonosporaceae</taxon>
        <taxon>Paractinoplanes</taxon>
    </lineage>
</organism>
<dbReference type="Proteomes" id="UP000623608">
    <property type="component" value="Unassembled WGS sequence"/>
</dbReference>
<evidence type="ECO:0008006" key="4">
    <source>
        <dbReference type="Google" id="ProtNLM"/>
    </source>
</evidence>
<reference evidence="2" key="1">
    <citation type="submission" date="2021-01" db="EMBL/GenBank/DDBJ databases">
        <title>Whole genome shotgun sequence of Actinoplanes tereljensis NBRC 105297.</title>
        <authorList>
            <person name="Komaki H."/>
            <person name="Tamura T."/>
        </authorList>
    </citation>
    <scope>NUCLEOTIDE SEQUENCE</scope>
    <source>
        <strain evidence="2">NBRC 105297</strain>
    </source>
</reference>
<keyword evidence="1" id="KW-0472">Membrane</keyword>
<name>A0A919NU54_9ACTN</name>
<dbReference type="EMBL" id="BOMY01000051">
    <property type="protein sequence ID" value="GIF25306.1"/>
    <property type="molecule type" value="Genomic_DNA"/>
</dbReference>
<comment type="caution">
    <text evidence="2">The sequence shown here is derived from an EMBL/GenBank/DDBJ whole genome shotgun (WGS) entry which is preliminary data.</text>
</comment>
<feature type="transmembrane region" description="Helical" evidence="1">
    <location>
        <begin position="211"/>
        <end position="232"/>
    </location>
</feature>
<gene>
    <name evidence="2" type="ORF">Ate02nite_80360</name>
</gene>
<evidence type="ECO:0000313" key="3">
    <source>
        <dbReference type="Proteomes" id="UP000623608"/>
    </source>
</evidence>
<keyword evidence="3" id="KW-1185">Reference proteome</keyword>